<evidence type="ECO:0000313" key="2">
    <source>
        <dbReference type="EMBL" id="EFL25822.1"/>
    </source>
</evidence>
<gene>
    <name evidence="2" type="ORF">SSOG_05536</name>
</gene>
<name>D9WMB9_9ACTN</name>
<evidence type="ECO:0008006" key="4">
    <source>
        <dbReference type="Google" id="ProtNLM"/>
    </source>
</evidence>
<dbReference type="Proteomes" id="UP000003963">
    <property type="component" value="Unassembled WGS sequence"/>
</dbReference>
<dbReference type="SUPFAM" id="SSF75169">
    <property type="entry name" value="DsrEFH-like"/>
    <property type="match status" value="1"/>
</dbReference>
<feature type="compositionally biased region" description="Basic residues" evidence="1">
    <location>
        <begin position="11"/>
        <end position="22"/>
    </location>
</feature>
<evidence type="ECO:0000256" key="1">
    <source>
        <dbReference type="SAM" id="MobiDB-lite"/>
    </source>
</evidence>
<evidence type="ECO:0000313" key="3">
    <source>
        <dbReference type="Proteomes" id="UP000003963"/>
    </source>
</evidence>
<dbReference type="EMBL" id="GG657754">
    <property type="protein sequence ID" value="EFL25822.1"/>
    <property type="molecule type" value="Genomic_DNA"/>
</dbReference>
<organism evidence="2 3">
    <name type="scientific">Streptomyces himastatinicus ATCC 53653</name>
    <dbReference type="NCBI Taxonomy" id="457427"/>
    <lineage>
        <taxon>Bacteria</taxon>
        <taxon>Bacillati</taxon>
        <taxon>Actinomycetota</taxon>
        <taxon>Actinomycetes</taxon>
        <taxon>Kitasatosporales</taxon>
        <taxon>Streptomycetaceae</taxon>
        <taxon>Streptomyces</taxon>
        <taxon>Streptomyces violaceusniger group</taxon>
    </lineage>
</organism>
<proteinExistence type="predicted"/>
<feature type="region of interest" description="Disordered" evidence="1">
    <location>
        <begin position="1"/>
        <end position="42"/>
    </location>
</feature>
<sequence>MGGHLLGRPARPARHRSRRRRPHGGDGRRGGQAAGTPGTGGVALMARPIPATDVLLNLFGAPHQSDLVTSALRLATALLDRGARVQIWTCGDATGLTSAALGDTKPRDLTDLERRHPSTALIVRNLLADHPDRLYWYVCRFCADDRGAADQIPQVSKRSPFLFAEHVKAADKALVMGVC</sequence>
<dbReference type="STRING" id="457427.SSOG_05536"/>
<accession>D9WMB9</accession>
<protein>
    <recommendedName>
        <fullName evidence="4">DsrE/DsrF-like family protein</fullName>
    </recommendedName>
</protein>
<dbReference type="AlphaFoldDB" id="D9WMB9"/>
<feature type="compositionally biased region" description="Gly residues" evidence="1">
    <location>
        <begin position="30"/>
        <end position="41"/>
    </location>
</feature>
<keyword evidence="3" id="KW-1185">Reference proteome</keyword>
<dbReference type="InterPro" id="IPR027396">
    <property type="entry name" value="DsrEFH-like"/>
</dbReference>
<dbReference type="HOGENOM" id="CLU_128788_0_0_11"/>
<dbReference type="Gene3D" id="3.40.1260.10">
    <property type="entry name" value="DsrEFH-like"/>
    <property type="match status" value="1"/>
</dbReference>
<reference evidence="2 3" key="1">
    <citation type="submission" date="2009-02" db="EMBL/GenBank/DDBJ databases">
        <title>Annotation of Streptomyces hygroscopicus strain ATCC 53653.</title>
        <authorList>
            <consortium name="The Broad Institute Genome Sequencing Platform"/>
            <consortium name="Broad Institute Microbial Sequencing Center"/>
            <person name="Fischbach M."/>
            <person name="Godfrey P."/>
            <person name="Ward D."/>
            <person name="Young S."/>
            <person name="Zeng Q."/>
            <person name="Koehrsen M."/>
            <person name="Alvarado L."/>
            <person name="Berlin A.M."/>
            <person name="Bochicchio J."/>
            <person name="Borenstein D."/>
            <person name="Chapman S.B."/>
            <person name="Chen Z."/>
            <person name="Engels R."/>
            <person name="Freedman E."/>
            <person name="Gellesch M."/>
            <person name="Goldberg J."/>
            <person name="Griggs A."/>
            <person name="Gujja S."/>
            <person name="Heilman E.R."/>
            <person name="Heiman D.I."/>
            <person name="Hepburn T.A."/>
            <person name="Howarth C."/>
            <person name="Jen D."/>
            <person name="Larson L."/>
            <person name="Lewis B."/>
            <person name="Mehta T."/>
            <person name="Park D."/>
            <person name="Pearson M."/>
            <person name="Richards J."/>
            <person name="Roberts A."/>
            <person name="Saif S."/>
            <person name="Shea T.D."/>
            <person name="Shenoy N."/>
            <person name="Sisk P."/>
            <person name="Stolte C."/>
            <person name="Sykes S.N."/>
            <person name="Thomson T."/>
            <person name="Walk T."/>
            <person name="White J."/>
            <person name="Yandava C."/>
            <person name="Straight P."/>
            <person name="Clardy J."/>
            <person name="Hung D."/>
            <person name="Kolter R."/>
            <person name="Mekalanos J."/>
            <person name="Walker S."/>
            <person name="Walsh C.T."/>
            <person name="Wieland-Brown L.C."/>
            <person name="Haas B."/>
            <person name="Nusbaum C."/>
            <person name="Birren B."/>
        </authorList>
    </citation>
    <scope>NUCLEOTIDE SEQUENCE [LARGE SCALE GENOMIC DNA]</scope>
    <source>
        <strain evidence="2 3">ATCC 53653</strain>
    </source>
</reference>